<dbReference type="WBParaSite" id="EVEC_0001148801-mRNA-1">
    <property type="protein sequence ID" value="EVEC_0001148801-mRNA-1"/>
    <property type="gene ID" value="EVEC_0001148801"/>
</dbReference>
<protein>
    <submittedName>
        <fullName evidence="1 3">Uncharacterized protein</fullName>
    </submittedName>
</protein>
<dbReference type="EMBL" id="UXUI01011197">
    <property type="protein sequence ID" value="VDD96036.1"/>
    <property type="molecule type" value="Genomic_DNA"/>
</dbReference>
<dbReference type="Proteomes" id="UP000274131">
    <property type="component" value="Unassembled WGS sequence"/>
</dbReference>
<reference evidence="3" key="1">
    <citation type="submission" date="2017-02" db="UniProtKB">
        <authorList>
            <consortium name="WormBaseParasite"/>
        </authorList>
    </citation>
    <scope>IDENTIFICATION</scope>
</reference>
<organism evidence="3">
    <name type="scientific">Enterobius vermicularis</name>
    <name type="common">Human pinworm</name>
    <dbReference type="NCBI Taxonomy" id="51028"/>
    <lineage>
        <taxon>Eukaryota</taxon>
        <taxon>Metazoa</taxon>
        <taxon>Ecdysozoa</taxon>
        <taxon>Nematoda</taxon>
        <taxon>Chromadorea</taxon>
        <taxon>Rhabditida</taxon>
        <taxon>Spirurina</taxon>
        <taxon>Oxyuridomorpha</taxon>
        <taxon>Oxyuroidea</taxon>
        <taxon>Oxyuridae</taxon>
        <taxon>Enterobius</taxon>
    </lineage>
</organism>
<dbReference type="AlphaFoldDB" id="A0A0N4VKU1"/>
<keyword evidence="2" id="KW-1185">Reference proteome</keyword>
<reference evidence="1 2" key="2">
    <citation type="submission" date="2018-10" db="EMBL/GenBank/DDBJ databases">
        <authorList>
            <consortium name="Pathogen Informatics"/>
        </authorList>
    </citation>
    <scope>NUCLEOTIDE SEQUENCE [LARGE SCALE GENOMIC DNA]</scope>
</reference>
<proteinExistence type="predicted"/>
<evidence type="ECO:0000313" key="2">
    <source>
        <dbReference type="Proteomes" id="UP000274131"/>
    </source>
</evidence>
<sequence length="302" mass="33868">MVGKVGVIFADGSYEDDVATKLWITRCKGIDGNGLPGVHWVCAPFFSEILSEDLARHNSRLCRSSITEGNFGCRWRSSLSLSRRLEDCGEVDGNVRSVFQGVIVSLEENIACVWNPILGDGTIADKAGEVCVGQWIEFTAAHRDLKEGYDVTNFRHIEPPYPTFAVGNTVEIRVHLKADANYCMEEEPVEIEFFGAVEDDRKLFKRLPMRNYDRNFSAIIRRRRPDSPGKPVWTLTYIFEDPKPASMAAAPELHNTDYTTFFPTKSSPRPISYEGAGPCDSRLRCRSVQGFGKHVWGLPVSP</sequence>
<evidence type="ECO:0000313" key="3">
    <source>
        <dbReference type="WBParaSite" id="EVEC_0001148801-mRNA-1"/>
    </source>
</evidence>
<gene>
    <name evidence="1" type="ORF">EVEC_LOCUS10787</name>
</gene>
<evidence type="ECO:0000313" key="1">
    <source>
        <dbReference type="EMBL" id="VDD96036.1"/>
    </source>
</evidence>
<name>A0A0N4VKU1_ENTVE</name>
<accession>A0A0N4VKU1</accession>